<dbReference type="RefSeq" id="WP_034705651.1">
    <property type="nucleotide sequence ID" value="NZ_JPRO01000012.1"/>
</dbReference>
<reference evidence="2 3" key="1">
    <citation type="submission" date="2014-07" db="EMBL/GenBank/DDBJ databases">
        <title>Genome of Chryseobacterium luteum DSM 18605.</title>
        <authorList>
            <person name="Stropko S.J."/>
            <person name="Pipes S.E."/>
            <person name="Newman J.D."/>
        </authorList>
    </citation>
    <scope>NUCLEOTIDE SEQUENCE [LARGE SCALE GENOMIC DNA]</scope>
    <source>
        <strain evidence="2 3">DSM 18605</strain>
    </source>
</reference>
<gene>
    <name evidence="2" type="ORF">IX38_13580</name>
</gene>
<keyword evidence="3" id="KW-1185">Reference proteome</keyword>
<comment type="caution">
    <text evidence="2">The sequence shown here is derived from an EMBL/GenBank/DDBJ whole genome shotgun (WGS) entry which is preliminary data.</text>
</comment>
<feature type="transmembrane region" description="Helical" evidence="1">
    <location>
        <begin position="46"/>
        <end position="65"/>
    </location>
</feature>
<feature type="transmembrane region" description="Helical" evidence="1">
    <location>
        <begin position="7"/>
        <end position="26"/>
    </location>
</feature>
<name>A0A085ZCU2_9FLAO</name>
<protein>
    <submittedName>
        <fullName evidence="2">Uncharacterized protein</fullName>
    </submittedName>
</protein>
<evidence type="ECO:0000313" key="3">
    <source>
        <dbReference type="Proteomes" id="UP000028703"/>
    </source>
</evidence>
<feature type="transmembrane region" description="Helical" evidence="1">
    <location>
        <begin position="115"/>
        <end position="137"/>
    </location>
</feature>
<accession>A0A085ZCU2</accession>
<organism evidence="2 3">
    <name type="scientific">Chryseobacterium luteum</name>
    <dbReference type="NCBI Taxonomy" id="421531"/>
    <lineage>
        <taxon>Bacteria</taxon>
        <taxon>Pseudomonadati</taxon>
        <taxon>Bacteroidota</taxon>
        <taxon>Flavobacteriia</taxon>
        <taxon>Flavobacteriales</taxon>
        <taxon>Weeksellaceae</taxon>
        <taxon>Chryseobacterium group</taxon>
        <taxon>Chryseobacterium</taxon>
    </lineage>
</organism>
<proteinExistence type="predicted"/>
<keyword evidence="1" id="KW-1133">Transmembrane helix</keyword>
<evidence type="ECO:0000313" key="2">
    <source>
        <dbReference type="EMBL" id="KFF02256.1"/>
    </source>
</evidence>
<feature type="transmembrane region" description="Helical" evidence="1">
    <location>
        <begin position="77"/>
        <end position="103"/>
    </location>
</feature>
<dbReference type="Proteomes" id="UP000028703">
    <property type="component" value="Unassembled WGS sequence"/>
</dbReference>
<dbReference type="EMBL" id="JPRO01000012">
    <property type="protein sequence ID" value="KFF02256.1"/>
    <property type="molecule type" value="Genomic_DNA"/>
</dbReference>
<dbReference type="AlphaFoldDB" id="A0A085ZCU2"/>
<keyword evidence="1" id="KW-0812">Transmembrane</keyword>
<sequence length="145" mass="16875">MKFWNAFRIFWIIFFLFFAIGLPLILHYGGHHKGDYEMTHTSPITAAILLGMGTAFWLIVFISYSKKFLINPSFKKNGIIALNLAGLLLLIALAAGILVYTYINESRGYGWRYLYFWHPYIIIPCSFICYSGLFYGITRRIFSKY</sequence>
<evidence type="ECO:0000256" key="1">
    <source>
        <dbReference type="SAM" id="Phobius"/>
    </source>
</evidence>
<keyword evidence="1" id="KW-0472">Membrane</keyword>
<dbReference type="OrthoDB" id="662998at2"/>